<keyword evidence="12" id="KW-0511">Multifunctional enzyme</keyword>
<comment type="similarity">
    <text evidence="15">Belongs to the ribF family.</text>
</comment>
<keyword evidence="8 15" id="KW-0547">Nucleotide-binding</keyword>
<comment type="catalytic activity">
    <reaction evidence="13 15">
        <text>riboflavin + ATP = FMN + ADP + H(+)</text>
        <dbReference type="Rhea" id="RHEA:14357"/>
        <dbReference type="ChEBI" id="CHEBI:15378"/>
        <dbReference type="ChEBI" id="CHEBI:30616"/>
        <dbReference type="ChEBI" id="CHEBI:57986"/>
        <dbReference type="ChEBI" id="CHEBI:58210"/>
        <dbReference type="ChEBI" id="CHEBI:456216"/>
        <dbReference type="EC" id="2.7.1.26"/>
    </reaction>
</comment>
<dbReference type="Pfam" id="PF01687">
    <property type="entry name" value="Flavokinase"/>
    <property type="match status" value="1"/>
</dbReference>
<evidence type="ECO:0000256" key="13">
    <source>
        <dbReference type="ARBA" id="ARBA00047880"/>
    </source>
</evidence>
<dbReference type="InterPro" id="IPR023468">
    <property type="entry name" value="Riboflavin_kinase"/>
</dbReference>
<dbReference type="FunFam" id="2.40.30.30:FF:000003">
    <property type="entry name" value="Riboflavin biosynthesis protein"/>
    <property type="match status" value="1"/>
</dbReference>
<dbReference type="SMART" id="SM00904">
    <property type="entry name" value="Flavokinase"/>
    <property type="match status" value="1"/>
</dbReference>
<dbReference type="GO" id="GO:0003919">
    <property type="term" value="F:FMN adenylyltransferase activity"/>
    <property type="evidence" value="ECO:0007669"/>
    <property type="project" value="UniProtKB-UniRule"/>
</dbReference>
<keyword evidence="9 15" id="KW-0418">Kinase</keyword>
<reference evidence="17 18" key="1">
    <citation type="submission" date="2018-12" db="EMBL/GenBank/DDBJ databases">
        <authorList>
            <person name="Sun L."/>
            <person name="Chen Z."/>
        </authorList>
    </citation>
    <scope>NUCLEOTIDE SEQUENCE [LARGE SCALE GENOMIC DNA]</scope>
    <source>
        <strain evidence="17 18">3-5-3</strain>
    </source>
</reference>
<evidence type="ECO:0000256" key="12">
    <source>
        <dbReference type="ARBA" id="ARBA00023268"/>
    </source>
</evidence>
<accession>A0A433X6T9</accession>
<dbReference type="EC" id="2.7.7.2" evidence="15"/>
<comment type="pathway">
    <text evidence="2 15">Cofactor biosynthesis; FAD biosynthesis; FAD from FMN: step 1/1.</text>
</comment>
<evidence type="ECO:0000256" key="2">
    <source>
        <dbReference type="ARBA" id="ARBA00004726"/>
    </source>
</evidence>
<dbReference type="PANTHER" id="PTHR22749:SF6">
    <property type="entry name" value="RIBOFLAVIN KINASE"/>
    <property type="match status" value="1"/>
</dbReference>
<dbReference type="CDD" id="cd02064">
    <property type="entry name" value="FAD_synthetase_N"/>
    <property type="match status" value="1"/>
</dbReference>
<dbReference type="GO" id="GO:0008531">
    <property type="term" value="F:riboflavin kinase activity"/>
    <property type="evidence" value="ECO:0007669"/>
    <property type="project" value="UniProtKB-UniRule"/>
</dbReference>
<dbReference type="InterPro" id="IPR015865">
    <property type="entry name" value="Riboflavin_kinase_bac/euk"/>
</dbReference>
<keyword evidence="18" id="KW-1185">Reference proteome</keyword>
<dbReference type="NCBIfam" id="NF004160">
    <property type="entry name" value="PRK05627.1-3"/>
    <property type="match status" value="1"/>
</dbReference>
<feature type="domain" description="Riboflavin kinase" evidence="16">
    <location>
        <begin position="186"/>
        <end position="312"/>
    </location>
</feature>
<dbReference type="Pfam" id="PF06574">
    <property type="entry name" value="FAD_syn"/>
    <property type="match status" value="1"/>
</dbReference>
<dbReference type="Gene3D" id="3.40.50.620">
    <property type="entry name" value="HUPs"/>
    <property type="match status" value="1"/>
</dbReference>
<dbReference type="PANTHER" id="PTHR22749">
    <property type="entry name" value="RIBOFLAVIN KINASE/FMN ADENYLYLTRANSFERASE"/>
    <property type="match status" value="1"/>
</dbReference>
<comment type="pathway">
    <text evidence="3 15">Cofactor biosynthesis; FMN biosynthesis; FMN from riboflavin (ATP route): step 1/1.</text>
</comment>
<keyword evidence="6 15" id="KW-0808">Transferase</keyword>
<name>A0A433X6T9_9BACL</name>
<dbReference type="OrthoDB" id="9803667at2"/>
<evidence type="ECO:0000256" key="11">
    <source>
        <dbReference type="ARBA" id="ARBA00022840"/>
    </source>
</evidence>
<dbReference type="NCBIfam" id="TIGR00083">
    <property type="entry name" value="ribF"/>
    <property type="match status" value="1"/>
</dbReference>
<dbReference type="InterPro" id="IPR014729">
    <property type="entry name" value="Rossmann-like_a/b/a_fold"/>
</dbReference>
<evidence type="ECO:0000256" key="8">
    <source>
        <dbReference type="ARBA" id="ARBA00022741"/>
    </source>
</evidence>
<evidence type="ECO:0000259" key="16">
    <source>
        <dbReference type="SMART" id="SM00904"/>
    </source>
</evidence>
<evidence type="ECO:0000256" key="3">
    <source>
        <dbReference type="ARBA" id="ARBA00005201"/>
    </source>
</evidence>
<dbReference type="UniPathway" id="UPA00276">
    <property type="reaction ID" value="UER00406"/>
</dbReference>
<evidence type="ECO:0000256" key="9">
    <source>
        <dbReference type="ARBA" id="ARBA00022777"/>
    </source>
</evidence>
<dbReference type="SUPFAM" id="SSF52374">
    <property type="entry name" value="Nucleotidylyl transferase"/>
    <property type="match status" value="1"/>
</dbReference>
<keyword evidence="11 15" id="KW-0067">ATP-binding</keyword>
<dbReference type="RefSeq" id="WP_127199704.1">
    <property type="nucleotide sequence ID" value="NZ_RZNX01000005.1"/>
</dbReference>
<dbReference type="PIRSF" id="PIRSF004491">
    <property type="entry name" value="FAD_Synth"/>
    <property type="match status" value="1"/>
</dbReference>
<evidence type="ECO:0000256" key="15">
    <source>
        <dbReference type="PIRNR" id="PIRNR004491"/>
    </source>
</evidence>
<keyword evidence="5 15" id="KW-0288">FMN</keyword>
<dbReference type="GO" id="GO:0009231">
    <property type="term" value="P:riboflavin biosynthetic process"/>
    <property type="evidence" value="ECO:0007669"/>
    <property type="project" value="InterPro"/>
</dbReference>
<dbReference type="Gene3D" id="2.40.30.30">
    <property type="entry name" value="Riboflavin kinase-like"/>
    <property type="match status" value="1"/>
</dbReference>
<comment type="caution">
    <text evidence="17">The sequence shown here is derived from an EMBL/GenBank/DDBJ whole genome shotgun (WGS) entry which is preliminary data.</text>
</comment>
<keyword evidence="7 15" id="KW-0548">Nucleotidyltransferase</keyword>
<dbReference type="AlphaFoldDB" id="A0A433X6T9"/>
<keyword evidence="4 15" id="KW-0285">Flavoprotein</keyword>
<gene>
    <name evidence="17" type="ORF">EJP77_13115</name>
</gene>
<evidence type="ECO:0000256" key="14">
    <source>
        <dbReference type="ARBA" id="ARBA00049494"/>
    </source>
</evidence>
<protein>
    <recommendedName>
        <fullName evidence="15">Riboflavin biosynthesis protein</fullName>
    </recommendedName>
    <domain>
        <recommendedName>
            <fullName evidence="15">Riboflavin kinase</fullName>
            <ecNumber evidence="15">2.7.1.26</ecNumber>
        </recommendedName>
        <alternativeName>
            <fullName evidence="15">Flavokinase</fullName>
        </alternativeName>
    </domain>
    <domain>
        <recommendedName>
            <fullName evidence="15">FMN adenylyltransferase</fullName>
            <ecNumber evidence="15">2.7.7.2</ecNumber>
        </recommendedName>
        <alternativeName>
            <fullName evidence="15">FAD pyrophosphorylase</fullName>
        </alternativeName>
        <alternativeName>
            <fullName evidence="15">FAD synthase</fullName>
        </alternativeName>
    </domain>
</protein>
<dbReference type="InterPro" id="IPR023465">
    <property type="entry name" value="Riboflavin_kinase_dom_sf"/>
</dbReference>
<dbReference type="Proteomes" id="UP000272464">
    <property type="component" value="Unassembled WGS sequence"/>
</dbReference>
<evidence type="ECO:0000256" key="1">
    <source>
        <dbReference type="ARBA" id="ARBA00002121"/>
    </source>
</evidence>
<evidence type="ECO:0000256" key="6">
    <source>
        <dbReference type="ARBA" id="ARBA00022679"/>
    </source>
</evidence>
<evidence type="ECO:0000256" key="10">
    <source>
        <dbReference type="ARBA" id="ARBA00022827"/>
    </source>
</evidence>
<organism evidence="17 18">
    <name type="scientific">Paenibacillus zeisoli</name>
    <dbReference type="NCBI Taxonomy" id="2496267"/>
    <lineage>
        <taxon>Bacteria</taxon>
        <taxon>Bacillati</taxon>
        <taxon>Bacillota</taxon>
        <taxon>Bacilli</taxon>
        <taxon>Bacillales</taxon>
        <taxon>Paenibacillaceae</taxon>
        <taxon>Paenibacillus</taxon>
    </lineage>
</organism>
<keyword evidence="10 15" id="KW-0274">FAD</keyword>
<evidence type="ECO:0000256" key="5">
    <source>
        <dbReference type="ARBA" id="ARBA00022643"/>
    </source>
</evidence>
<evidence type="ECO:0000313" key="17">
    <source>
        <dbReference type="EMBL" id="RUT29759.1"/>
    </source>
</evidence>
<comment type="catalytic activity">
    <reaction evidence="14 15">
        <text>FMN + ATP + H(+) = FAD + diphosphate</text>
        <dbReference type="Rhea" id="RHEA:17237"/>
        <dbReference type="ChEBI" id="CHEBI:15378"/>
        <dbReference type="ChEBI" id="CHEBI:30616"/>
        <dbReference type="ChEBI" id="CHEBI:33019"/>
        <dbReference type="ChEBI" id="CHEBI:57692"/>
        <dbReference type="ChEBI" id="CHEBI:58210"/>
        <dbReference type="EC" id="2.7.7.2"/>
    </reaction>
</comment>
<dbReference type="EC" id="2.7.1.26" evidence="15"/>
<sequence>METIHISYPLSKEIIERFAKPQILALGQFDGLHLGHMSVIQAAILEGTVHKVPTSVMTFYPHPKEVMKKGDYEGYLTPTREKEELLGSAGVDFLYVVEFNQDFSRISPQDFVTEMLLPLQIHTAIVGFDFRFGHKGEGEAEMLKTLGKGNFETYTVPPFVIDEEKVSSSGIRKYLMEGNIVLANEWLGRPYTLSGTVIHGEKRGRTIGFPTANVELAEPYVLPKNGVYAVKVNHYGEELHGVMNIGVKPTFHSGVSKPWFEVHVFNFTGDLYGQGLRVELISYIREERKFQSIDELITQISKDADTARSLLNSLEQ</sequence>
<evidence type="ECO:0000313" key="18">
    <source>
        <dbReference type="Proteomes" id="UP000272464"/>
    </source>
</evidence>
<evidence type="ECO:0000256" key="7">
    <source>
        <dbReference type="ARBA" id="ARBA00022695"/>
    </source>
</evidence>
<dbReference type="GO" id="GO:0005524">
    <property type="term" value="F:ATP binding"/>
    <property type="evidence" value="ECO:0007669"/>
    <property type="project" value="UniProtKB-UniRule"/>
</dbReference>
<proteinExistence type="inferred from homology"/>
<dbReference type="EMBL" id="RZNX01000005">
    <property type="protein sequence ID" value="RUT29759.1"/>
    <property type="molecule type" value="Genomic_DNA"/>
</dbReference>
<dbReference type="FunFam" id="3.40.50.620:FF:000021">
    <property type="entry name" value="Riboflavin biosynthesis protein"/>
    <property type="match status" value="1"/>
</dbReference>
<dbReference type="GO" id="GO:0009398">
    <property type="term" value="P:FMN biosynthetic process"/>
    <property type="evidence" value="ECO:0007669"/>
    <property type="project" value="UniProtKB-UniRule"/>
</dbReference>
<dbReference type="SUPFAM" id="SSF82114">
    <property type="entry name" value="Riboflavin kinase-like"/>
    <property type="match status" value="1"/>
</dbReference>
<dbReference type="UniPathway" id="UPA00277">
    <property type="reaction ID" value="UER00407"/>
</dbReference>
<dbReference type="NCBIfam" id="NF004162">
    <property type="entry name" value="PRK05627.1-5"/>
    <property type="match status" value="1"/>
</dbReference>
<dbReference type="InterPro" id="IPR015864">
    <property type="entry name" value="FAD_synthase"/>
</dbReference>
<dbReference type="GO" id="GO:0006747">
    <property type="term" value="P:FAD biosynthetic process"/>
    <property type="evidence" value="ECO:0007669"/>
    <property type="project" value="UniProtKB-UniRule"/>
</dbReference>
<comment type="function">
    <text evidence="1">Catalyzes the phosphorylation of riboflavin to FMN followed by the adenylation of FMN to FAD.</text>
</comment>
<evidence type="ECO:0000256" key="4">
    <source>
        <dbReference type="ARBA" id="ARBA00022630"/>
    </source>
</evidence>
<dbReference type="InterPro" id="IPR002606">
    <property type="entry name" value="Riboflavin_kinase_bac"/>
</dbReference>